<keyword evidence="3" id="KW-1185">Reference proteome</keyword>
<reference evidence="3" key="1">
    <citation type="journal article" date="2019" name="Int. J. Syst. Evol. Microbiol.">
        <title>The Global Catalogue of Microorganisms (GCM) 10K type strain sequencing project: providing services to taxonomists for standard genome sequencing and annotation.</title>
        <authorList>
            <consortium name="The Broad Institute Genomics Platform"/>
            <consortium name="The Broad Institute Genome Sequencing Center for Infectious Disease"/>
            <person name="Wu L."/>
            <person name="Ma J."/>
        </authorList>
    </citation>
    <scope>NUCLEOTIDE SEQUENCE [LARGE SCALE GENOMIC DNA]</scope>
    <source>
        <strain evidence="3">CGMCC 4.7323</strain>
    </source>
</reference>
<sequence length="67" mass="6905">MPAAPGRLLAIRAGAAVDALMAVTGHVIMVAVVTARVLMAVRVSVVACHTANRGTAAPLQLLPWYTL</sequence>
<protein>
    <submittedName>
        <fullName evidence="2">Uncharacterized protein</fullName>
    </submittedName>
</protein>
<keyword evidence="1" id="KW-0472">Membrane</keyword>
<feature type="transmembrane region" description="Helical" evidence="1">
    <location>
        <begin position="20"/>
        <end position="39"/>
    </location>
</feature>
<keyword evidence="1" id="KW-0812">Transmembrane</keyword>
<organism evidence="2 3">
    <name type="scientific">Streptomyces kronopolitis</name>
    <dbReference type="NCBI Taxonomy" id="1612435"/>
    <lineage>
        <taxon>Bacteria</taxon>
        <taxon>Bacillati</taxon>
        <taxon>Actinomycetota</taxon>
        <taxon>Actinomycetes</taxon>
        <taxon>Kitasatosporales</taxon>
        <taxon>Streptomycetaceae</taxon>
        <taxon>Streptomyces</taxon>
    </lineage>
</organism>
<dbReference type="EMBL" id="BMND01000031">
    <property type="protein sequence ID" value="GGN58367.1"/>
    <property type="molecule type" value="Genomic_DNA"/>
</dbReference>
<evidence type="ECO:0000313" key="2">
    <source>
        <dbReference type="EMBL" id="GGN58367.1"/>
    </source>
</evidence>
<dbReference type="Proteomes" id="UP000600080">
    <property type="component" value="Unassembled WGS sequence"/>
</dbReference>
<name>A0ABQ2JXA1_9ACTN</name>
<accession>A0ABQ2JXA1</accession>
<keyword evidence="1" id="KW-1133">Transmembrane helix</keyword>
<evidence type="ECO:0000313" key="3">
    <source>
        <dbReference type="Proteomes" id="UP000600080"/>
    </source>
</evidence>
<gene>
    <name evidence="2" type="ORF">GCM10012285_54640</name>
</gene>
<evidence type="ECO:0000256" key="1">
    <source>
        <dbReference type="SAM" id="Phobius"/>
    </source>
</evidence>
<comment type="caution">
    <text evidence="2">The sequence shown here is derived from an EMBL/GenBank/DDBJ whole genome shotgun (WGS) entry which is preliminary data.</text>
</comment>
<proteinExistence type="predicted"/>